<evidence type="ECO:0000256" key="1">
    <source>
        <dbReference type="ARBA" id="ARBA00022603"/>
    </source>
</evidence>
<dbReference type="GeneID" id="54564047"/>
<dbReference type="Proteomes" id="UP000799537">
    <property type="component" value="Unassembled WGS sequence"/>
</dbReference>
<dbReference type="GO" id="GO:0008171">
    <property type="term" value="F:O-methyltransferase activity"/>
    <property type="evidence" value="ECO:0007669"/>
    <property type="project" value="InterPro"/>
</dbReference>
<dbReference type="InterPro" id="IPR001077">
    <property type="entry name" value="COMT_C"/>
</dbReference>
<gene>
    <name evidence="5" type="ORF">M409DRAFT_37660</name>
</gene>
<evidence type="ECO:0000259" key="4">
    <source>
        <dbReference type="Pfam" id="PF00891"/>
    </source>
</evidence>
<keyword evidence="1" id="KW-0489">Methyltransferase</keyword>
<dbReference type="EMBL" id="ML993623">
    <property type="protein sequence ID" value="KAF2160899.1"/>
    <property type="molecule type" value="Genomic_DNA"/>
</dbReference>
<dbReference type="Gene3D" id="3.40.50.150">
    <property type="entry name" value="Vaccinia Virus protein VP39"/>
    <property type="match status" value="1"/>
</dbReference>
<organism evidence="5 6">
    <name type="scientific">Zasmidium cellare ATCC 36951</name>
    <dbReference type="NCBI Taxonomy" id="1080233"/>
    <lineage>
        <taxon>Eukaryota</taxon>
        <taxon>Fungi</taxon>
        <taxon>Dikarya</taxon>
        <taxon>Ascomycota</taxon>
        <taxon>Pezizomycotina</taxon>
        <taxon>Dothideomycetes</taxon>
        <taxon>Dothideomycetidae</taxon>
        <taxon>Mycosphaerellales</taxon>
        <taxon>Mycosphaerellaceae</taxon>
        <taxon>Zasmidium</taxon>
    </lineage>
</organism>
<dbReference type="RefSeq" id="XP_033661788.1">
    <property type="nucleotide sequence ID" value="XM_033810775.1"/>
</dbReference>
<reference evidence="5" key="1">
    <citation type="journal article" date="2020" name="Stud. Mycol.">
        <title>101 Dothideomycetes genomes: a test case for predicting lifestyles and emergence of pathogens.</title>
        <authorList>
            <person name="Haridas S."/>
            <person name="Albert R."/>
            <person name="Binder M."/>
            <person name="Bloem J."/>
            <person name="Labutti K."/>
            <person name="Salamov A."/>
            <person name="Andreopoulos B."/>
            <person name="Baker S."/>
            <person name="Barry K."/>
            <person name="Bills G."/>
            <person name="Bluhm B."/>
            <person name="Cannon C."/>
            <person name="Castanera R."/>
            <person name="Culley D."/>
            <person name="Daum C."/>
            <person name="Ezra D."/>
            <person name="Gonzalez J."/>
            <person name="Henrissat B."/>
            <person name="Kuo A."/>
            <person name="Liang C."/>
            <person name="Lipzen A."/>
            <person name="Lutzoni F."/>
            <person name="Magnuson J."/>
            <person name="Mondo S."/>
            <person name="Nolan M."/>
            <person name="Ohm R."/>
            <person name="Pangilinan J."/>
            <person name="Park H.-J."/>
            <person name="Ramirez L."/>
            <person name="Alfaro M."/>
            <person name="Sun H."/>
            <person name="Tritt A."/>
            <person name="Yoshinaga Y."/>
            <person name="Zwiers L.-H."/>
            <person name="Turgeon B."/>
            <person name="Goodwin S."/>
            <person name="Spatafora J."/>
            <person name="Crous P."/>
            <person name="Grigoriev I."/>
        </authorList>
    </citation>
    <scope>NUCLEOTIDE SEQUENCE</scope>
    <source>
        <strain evidence="5">ATCC 36951</strain>
    </source>
</reference>
<dbReference type="AlphaFoldDB" id="A0A6A6C582"/>
<dbReference type="PROSITE" id="PS51683">
    <property type="entry name" value="SAM_OMT_II"/>
    <property type="match status" value="1"/>
</dbReference>
<dbReference type="Pfam" id="PF00891">
    <property type="entry name" value="Methyltransf_2"/>
    <property type="match status" value="1"/>
</dbReference>
<proteinExistence type="predicted"/>
<dbReference type="PANTHER" id="PTHR43712:SF17">
    <property type="entry name" value="O-METHYLTRANSFERASE"/>
    <property type="match status" value="1"/>
</dbReference>
<keyword evidence="6" id="KW-1185">Reference proteome</keyword>
<dbReference type="InterPro" id="IPR029063">
    <property type="entry name" value="SAM-dependent_MTases_sf"/>
</dbReference>
<evidence type="ECO:0000313" key="6">
    <source>
        <dbReference type="Proteomes" id="UP000799537"/>
    </source>
</evidence>
<keyword evidence="2" id="KW-0808">Transferase</keyword>
<evidence type="ECO:0000313" key="5">
    <source>
        <dbReference type="EMBL" id="KAF2160899.1"/>
    </source>
</evidence>
<sequence>MPPSRCSTELDQFWESLNTVDDVSFTDESQRLRAVDALGAALRRVQRPAEVVWEQLWADPAVLSAIVTLIEAEFWTKWGAAGGESATSDELARMGAIDVALLSESCVRLRCSNLIRETKVDTYALTAYSAALTDLKFANIYACGVDAFWSSLMNFPRFASKTGYRNPSDADHTNFHDWSGGESFFGYLAASPRVGASFNDAMTMYTTLSAPWTEVYPLDSIAGQTRTDMPVLVDVGGGVGHDLEILRSHFPDLPQGSLVLQDLAPVIARAQVASPVEALAHDFFTPQPIKGASFYFLHSVLHDWPDPEAVKILQNLVPAMDKSHSRILLHEAVIPPLKANSRNTVSDMFMMCLVSAHERTEQMWSDVVESAGLRIRKIYTSRRSTEAIIEIELH</sequence>
<dbReference type="InterPro" id="IPR016461">
    <property type="entry name" value="COMT-like"/>
</dbReference>
<protein>
    <recommendedName>
        <fullName evidence="4">O-methyltransferase C-terminal domain-containing protein</fullName>
    </recommendedName>
</protein>
<keyword evidence="3" id="KW-0949">S-adenosyl-L-methionine</keyword>
<dbReference type="OrthoDB" id="1535081at2759"/>
<dbReference type="SUPFAM" id="SSF53335">
    <property type="entry name" value="S-adenosyl-L-methionine-dependent methyltransferases"/>
    <property type="match status" value="1"/>
</dbReference>
<name>A0A6A6C582_ZASCE</name>
<feature type="domain" description="O-methyltransferase C-terminal" evidence="4">
    <location>
        <begin position="180"/>
        <end position="373"/>
    </location>
</feature>
<evidence type="ECO:0000256" key="2">
    <source>
        <dbReference type="ARBA" id="ARBA00022679"/>
    </source>
</evidence>
<accession>A0A6A6C582</accession>
<dbReference type="GO" id="GO:0032259">
    <property type="term" value="P:methylation"/>
    <property type="evidence" value="ECO:0007669"/>
    <property type="project" value="UniProtKB-KW"/>
</dbReference>
<evidence type="ECO:0000256" key="3">
    <source>
        <dbReference type="ARBA" id="ARBA00022691"/>
    </source>
</evidence>
<dbReference type="PANTHER" id="PTHR43712">
    <property type="entry name" value="PUTATIVE (AFU_ORTHOLOGUE AFUA_4G14580)-RELATED"/>
    <property type="match status" value="1"/>
</dbReference>